<comment type="caution">
    <text evidence="2">The sequence shown here is derived from an EMBL/GenBank/DDBJ whole genome shotgun (WGS) entry which is preliminary data.</text>
</comment>
<dbReference type="Proteomes" id="UP000602647">
    <property type="component" value="Unassembled WGS sequence"/>
</dbReference>
<dbReference type="CDD" id="cd04301">
    <property type="entry name" value="NAT_SF"/>
    <property type="match status" value="1"/>
</dbReference>
<dbReference type="InterPro" id="IPR000182">
    <property type="entry name" value="GNAT_dom"/>
</dbReference>
<dbReference type="SUPFAM" id="SSF55729">
    <property type="entry name" value="Acyl-CoA N-acyltransferases (Nat)"/>
    <property type="match status" value="1"/>
</dbReference>
<name>A0A923NSH2_9FIRM</name>
<dbReference type="EMBL" id="JACRYT010000028">
    <property type="protein sequence ID" value="MBC6681218.1"/>
    <property type="molecule type" value="Genomic_DNA"/>
</dbReference>
<evidence type="ECO:0000313" key="2">
    <source>
        <dbReference type="EMBL" id="MBC6681218.1"/>
    </source>
</evidence>
<keyword evidence="3" id="KW-1185">Reference proteome</keyword>
<dbReference type="PROSITE" id="PS51186">
    <property type="entry name" value="GNAT"/>
    <property type="match status" value="1"/>
</dbReference>
<evidence type="ECO:0000259" key="1">
    <source>
        <dbReference type="PROSITE" id="PS51186"/>
    </source>
</evidence>
<sequence>MRIIIKAFHELTAEELYQILKLRADVFVVEQECIYPDCDGKDRSAYHLYVEKNGIIQGYLRILEKGQTFDTVAIGRVAVRPECRGIGLARHMMKKALVFAADYLHERVVKIAAQEYLTEFYASLGFEPISEPYLEDGIPHVDMEYRWLSSSGVSPAYEDSSVSVGNFEIL</sequence>
<feature type="domain" description="N-acetyltransferase" evidence="1">
    <location>
        <begin position="6"/>
        <end position="148"/>
    </location>
</feature>
<organism evidence="2 3">
    <name type="scientific">Zhenpiania hominis</name>
    <dbReference type="NCBI Taxonomy" id="2763644"/>
    <lineage>
        <taxon>Bacteria</taxon>
        <taxon>Bacillati</taxon>
        <taxon>Bacillota</taxon>
        <taxon>Clostridia</taxon>
        <taxon>Peptostreptococcales</taxon>
        <taxon>Anaerovoracaceae</taxon>
        <taxon>Zhenpiania</taxon>
    </lineage>
</organism>
<evidence type="ECO:0000313" key="3">
    <source>
        <dbReference type="Proteomes" id="UP000602647"/>
    </source>
</evidence>
<reference evidence="2" key="1">
    <citation type="submission" date="2020-08" db="EMBL/GenBank/DDBJ databases">
        <title>Genome public.</title>
        <authorList>
            <person name="Liu C."/>
            <person name="Sun Q."/>
        </authorList>
    </citation>
    <scope>NUCLEOTIDE SEQUENCE</scope>
    <source>
        <strain evidence="2">BX12</strain>
    </source>
</reference>
<dbReference type="InterPro" id="IPR016181">
    <property type="entry name" value="Acyl_CoA_acyltransferase"/>
</dbReference>
<gene>
    <name evidence="2" type="ORF">H9L42_15455</name>
</gene>
<dbReference type="GO" id="GO:0016747">
    <property type="term" value="F:acyltransferase activity, transferring groups other than amino-acyl groups"/>
    <property type="evidence" value="ECO:0007669"/>
    <property type="project" value="InterPro"/>
</dbReference>
<dbReference type="Gene3D" id="3.40.630.30">
    <property type="match status" value="1"/>
</dbReference>
<dbReference type="AlphaFoldDB" id="A0A923NSH2"/>
<proteinExistence type="predicted"/>
<dbReference type="Pfam" id="PF13673">
    <property type="entry name" value="Acetyltransf_10"/>
    <property type="match status" value="1"/>
</dbReference>
<accession>A0A923NSH2</accession>
<dbReference type="RefSeq" id="WP_187304313.1">
    <property type="nucleotide sequence ID" value="NZ_JACRYT010000028.1"/>
</dbReference>
<protein>
    <submittedName>
        <fullName evidence="2">GNAT family N-acetyltransferase</fullName>
    </submittedName>
</protein>